<dbReference type="GO" id="GO:0012505">
    <property type="term" value="C:endomembrane system"/>
    <property type="evidence" value="ECO:0007669"/>
    <property type="project" value="TreeGrafter"/>
</dbReference>
<feature type="chain" id="PRO_5009312313" evidence="1">
    <location>
        <begin position="23"/>
        <end position="68"/>
    </location>
</feature>
<dbReference type="AlphaFoldDB" id="A0A1I7YL04"/>
<organism evidence="2 3">
    <name type="scientific">Steinernema glaseri</name>
    <dbReference type="NCBI Taxonomy" id="37863"/>
    <lineage>
        <taxon>Eukaryota</taxon>
        <taxon>Metazoa</taxon>
        <taxon>Ecdysozoa</taxon>
        <taxon>Nematoda</taxon>
        <taxon>Chromadorea</taxon>
        <taxon>Rhabditida</taxon>
        <taxon>Tylenchina</taxon>
        <taxon>Panagrolaimomorpha</taxon>
        <taxon>Strongyloidoidea</taxon>
        <taxon>Steinernematidae</taxon>
        <taxon>Steinernema</taxon>
    </lineage>
</organism>
<dbReference type="PANTHER" id="PTHR43372:SF4">
    <property type="entry name" value="FATTY-ACID AMIDE HYDROLASE 2"/>
    <property type="match status" value="1"/>
</dbReference>
<protein>
    <submittedName>
        <fullName evidence="3">Amidase domain-containing protein</fullName>
    </submittedName>
</protein>
<feature type="signal peptide" evidence="1">
    <location>
        <begin position="1"/>
        <end position="22"/>
    </location>
</feature>
<dbReference type="WBParaSite" id="L893_g17180.t1">
    <property type="protein sequence ID" value="L893_g17180.t1"/>
    <property type="gene ID" value="L893_g17180"/>
</dbReference>
<keyword evidence="2" id="KW-1185">Reference proteome</keyword>
<evidence type="ECO:0000313" key="2">
    <source>
        <dbReference type="Proteomes" id="UP000095287"/>
    </source>
</evidence>
<dbReference type="SUPFAM" id="SSF75304">
    <property type="entry name" value="Amidase signature (AS) enzymes"/>
    <property type="match status" value="1"/>
</dbReference>
<reference evidence="3" key="1">
    <citation type="submission" date="2016-11" db="UniProtKB">
        <authorList>
            <consortium name="WormBaseParasite"/>
        </authorList>
    </citation>
    <scope>IDENTIFICATION</scope>
</reference>
<keyword evidence="1" id="KW-0732">Signal</keyword>
<proteinExistence type="predicted"/>
<sequence>MFTPGNMCYTFIWNIMSTPVVACPLGLNRDGVPIGCQIVGAPNSERLLISVAQELERKFGGWTPPGRF</sequence>
<dbReference type="InterPro" id="IPR036928">
    <property type="entry name" value="AS_sf"/>
</dbReference>
<dbReference type="PANTHER" id="PTHR43372">
    <property type="entry name" value="FATTY-ACID AMIDE HYDROLASE"/>
    <property type="match status" value="1"/>
</dbReference>
<accession>A0A1I7YL04</accession>
<evidence type="ECO:0000256" key="1">
    <source>
        <dbReference type="SAM" id="SignalP"/>
    </source>
</evidence>
<evidence type="ECO:0000313" key="3">
    <source>
        <dbReference type="WBParaSite" id="L893_g17180.t1"/>
    </source>
</evidence>
<dbReference type="InterPro" id="IPR052739">
    <property type="entry name" value="FAAH2"/>
</dbReference>
<dbReference type="Gene3D" id="3.90.1300.10">
    <property type="entry name" value="Amidase signature (AS) domain"/>
    <property type="match status" value="1"/>
</dbReference>
<name>A0A1I7YL04_9BILA</name>
<dbReference type="Proteomes" id="UP000095287">
    <property type="component" value="Unplaced"/>
</dbReference>